<dbReference type="GO" id="GO:0008076">
    <property type="term" value="C:voltage-gated potassium channel complex"/>
    <property type="evidence" value="ECO:0000314"/>
    <property type="project" value="WormBase"/>
</dbReference>
<dbReference type="eggNOG" id="ENOG502SSCM">
    <property type="taxonomic scope" value="Eukaryota"/>
</dbReference>
<evidence type="ECO:0000313" key="4">
    <source>
        <dbReference type="Proteomes" id="UP000001940"/>
    </source>
</evidence>
<accession>Q27GU3</accession>
<dbReference type="GO" id="GO:0005634">
    <property type="term" value="C:nucleus"/>
    <property type="evidence" value="ECO:0000318"/>
    <property type="project" value="GO_Central"/>
</dbReference>
<evidence type="ECO:0000256" key="1">
    <source>
        <dbReference type="SAM" id="MobiDB-lite"/>
    </source>
</evidence>
<evidence type="ECO:0000313" key="5">
    <source>
        <dbReference type="WormBase" id="C29F5.4"/>
    </source>
</evidence>
<evidence type="ECO:0000256" key="2">
    <source>
        <dbReference type="SAM" id="Phobius"/>
    </source>
</evidence>
<keyword evidence="4" id="KW-1185">Reference proteome</keyword>
<feature type="region of interest" description="Disordered" evidence="1">
    <location>
        <begin position="189"/>
        <end position="257"/>
    </location>
</feature>
<dbReference type="KEGG" id="cel:CELE_C29F5.4"/>
<dbReference type="AlphaFoldDB" id="Q27GU3"/>
<dbReference type="UCSC" id="C29F5.4b">
    <property type="organism name" value="c. elegans"/>
</dbReference>
<dbReference type="GO" id="GO:0043266">
    <property type="term" value="P:regulation of potassium ion transport"/>
    <property type="evidence" value="ECO:0000314"/>
    <property type="project" value="WormBase"/>
</dbReference>
<dbReference type="GeneID" id="183012"/>
<feature type="compositionally biased region" description="Basic and acidic residues" evidence="1">
    <location>
        <begin position="244"/>
        <end position="257"/>
    </location>
</feature>
<dbReference type="GO" id="GO:0032809">
    <property type="term" value="C:neuronal cell body membrane"/>
    <property type="evidence" value="ECO:0000314"/>
    <property type="project" value="WormBase"/>
</dbReference>
<keyword evidence="2" id="KW-1133">Transmembrane helix</keyword>
<dbReference type="GO" id="GO:0004674">
    <property type="term" value="F:protein serine/threonine kinase activity"/>
    <property type="evidence" value="ECO:0000314"/>
    <property type="project" value="WormBase"/>
</dbReference>
<feature type="compositionally biased region" description="Basic and acidic residues" evidence="1">
    <location>
        <begin position="115"/>
        <end position="128"/>
    </location>
</feature>
<dbReference type="GO" id="GO:0007638">
    <property type="term" value="P:mechanosensory behavior"/>
    <property type="evidence" value="ECO:0000315"/>
    <property type="project" value="WormBase"/>
</dbReference>
<dbReference type="GO" id="GO:0006972">
    <property type="term" value="P:hyperosmotic response"/>
    <property type="evidence" value="ECO:0000315"/>
    <property type="project" value="WormBase"/>
</dbReference>
<dbReference type="GO" id="GO:0036464">
    <property type="term" value="C:cytoplasmic ribonucleoprotein granule"/>
    <property type="evidence" value="ECO:0000318"/>
    <property type="project" value="GO_Central"/>
</dbReference>
<dbReference type="Bgee" id="WBGene00003403">
    <property type="expression patterns" value="Expressed in larva and 2 other cell types or tissues"/>
</dbReference>
<keyword evidence="2" id="KW-0812">Transmembrane</keyword>
<dbReference type="GO" id="GO:0043267">
    <property type="term" value="P:negative regulation of potassium ion transport"/>
    <property type="evidence" value="ECO:0000314"/>
    <property type="project" value="WormBase"/>
</dbReference>
<gene>
    <name evidence="3 5" type="primary">mps-1</name>
    <name evidence="5" type="ORF">C29F5.4</name>
    <name evidence="3" type="ORF">CELE_C29F5.4</name>
</gene>
<reference evidence="3 4" key="1">
    <citation type="journal article" date="1998" name="Science">
        <title>Genome sequence of the nematode C. elegans: a platform for investigating biology.</title>
        <authorList>
            <consortium name="The C. elegans sequencing consortium"/>
            <person name="Sulson J.E."/>
            <person name="Waterston R."/>
        </authorList>
    </citation>
    <scope>NUCLEOTIDE SEQUENCE [LARGE SCALE GENOMIC DNA]</scope>
    <source>
        <strain evidence="3 4">Bristol N2</strain>
    </source>
</reference>
<dbReference type="GO" id="GO:0050920">
    <property type="term" value="P:regulation of chemotaxis"/>
    <property type="evidence" value="ECO:0000315"/>
    <property type="project" value="WormBase"/>
</dbReference>
<dbReference type="CTD" id="183012"/>
<dbReference type="WormBase" id="C29F5.4">
    <property type="protein sequence ID" value="CE33602"/>
    <property type="gene ID" value="WBGene00003403"/>
    <property type="gene designation" value="mps-1"/>
</dbReference>
<feature type="compositionally biased region" description="Polar residues" evidence="1">
    <location>
        <begin position="220"/>
        <end position="243"/>
    </location>
</feature>
<dbReference type="InParanoid" id="Q27GU3"/>
<dbReference type="HOGENOM" id="CLU_1042918_0_0_1"/>
<dbReference type="FunCoup" id="Q27GU3">
    <property type="interactions" value="1367"/>
</dbReference>
<dbReference type="OrthoDB" id="5873336at2759"/>
<dbReference type="STRING" id="6239.C29F5.4.1"/>
<dbReference type="GO" id="GO:0032590">
    <property type="term" value="C:dendrite membrane"/>
    <property type="evidence" value="ECO:0000314"/>
    <property type="project" value="WormBase"/>
</dbReference>
<dbReference type="EMBL" id="BX284602">
    <property type="protein sequence ID" value="CCD66022.1"/>
    <property type="molecule type" value="Genomic_DNA"/>
</dbReference>
<protein>
    <submittedName>
        <fullName evidence="3">MiRP K channel accessory Subunit</fullName>
    </submittedName>
</protein>
<dbReference type="GO" id="GO:0030673">
    <property type="term" value="C:axolemma"/>
    <property type="evidence" value="ECO:0000314"/>
    <property type="project" value="WormBase"/>
</dbReference>
<proteinExistence type="predicted"/>
<evidence type="ECO:0000313" key="3">
    <source>
        <dbReference type="EMBL" id="CCD66022.1"/>
    </source>
</evidence>
<dbReference type="GO" id="GO:0005886">
    <property type="term" value="C:plasma membrane"/>
    <property type="evidence" value="ECO:0000314"/>
    <property type="project" value="WormBase"/>
</dbReference>
<dbReference type="SMR" id="Q27GU3"/>
<name>Q27GU3_CAEEL</name>
<sequence length="257" mass="29101">MHKNISPTCQEGIREACITLKNACDPQVLDKAAIRMREYENEFGRILYTISILIMFSFVIILLMVRSIRRTQSTVEMDSLLDAMRIREELEIQERKRRRLMRAKTQVTAWLVNKNKEKGPEKRKDSEWKPLPNGTRPRGHYSISTVTSDIPEIVVSADDCIHSDFPNRPHTPAISMIYDFGIASPDLIEPDSRKPSISSSTAIPMSSSSSSSMNSLIEPNMNSIKSNPRTYSLDTNASTSSRTPRVDCDDKSFSLDV</sequence>
<organism evidence="3 4">
    <name type="scientific">Caenorhabditis elegans</name>
    <dbReference type="NCBI Taxonomy" id="6239"/>
    <lineage>
        <taxon>Eukaryota</taxon>
        <taxon>Metazoa</taxon>
        <taxon>Ecdysozoa</taxon>
        <taxon>Nematoda</taxon>
        <taxon>Chromadorea</taxon>
        <taxon>Rhabditida</taxon>
        <taxon>Rhabditina</taxon>
        <taxon>Rhabditomorpha</taxon>
        <taxon>Rhabditoidea</taxon>
        <taxon>Rhabditidae</taxon>
        <taxon>Peloderinae</taxon>
        <taxon>Caenorhabditis</taxon>
    </lineage>
</organism>
<feature type="compositionally biased region" description="Low complexity" evidence="1">
    <location>
        <begin position="195"/>
        <end position="215"/>
    </location>
</feature>
<keyword evidence="2" id="KW-0472">Membrane</keyword>
<feature type="transmembrane region" description="Helical" evidence="2">
    <location>
        <begin position="46"/>
        <end position="65"/>
    </location>
</feature>
<dbReference type="Proteomes" id="UP000001940">
    <property type="component" value="Chromosome II"/>
</dbReference>
<dbReference type="RefSeq" id="NP_495263.2">
    <property type="nucleotide sequence ID" value="NM_062862.5"/>
</dbReference>
<dbReference type="AGR" id="WB:WBGene00003403"/>
<dbReference type="PaxDb" id="6239-C29F5.4"/>
<dbReference type="GO" id="GO:0015459">
    <property type="term" value="F:potassium channel regulator activity"/>
    <property type="evidence" value="ECO:0000314"/>
    <property type="project" value="WormBase"/>
</dbReference>
<feature type="region of interest" description="Disordered" evidence="1">
    <location>
        <begin position="115"/>
        <end position="143"/>
    </location>
</feature>
<dbReference type="OMA" id="GHYSIST"/>
<dbReference type="GO" id="GO:0004521">
    <property type="term" value="F:RNA endonuclease activity"/>
    <property type="evidence" value="ECO:0000318"/>
    <property type="project" value="GO_Central"/>
</dbReference>
<dbReference type="GO" id="GO:0003729">
    <property type="term" value="F:mRNA binding"/>
    <property type="evidence" value="ECO:0000318"/>
    <property type="project" value="GO_Central"/>
</dbReference>